<comment type="caution">
    <text evidence="2">The sequence shown here is derived from an EMBL/GenBank/DDBJ whole genome shotgun (WGS) entry which is preliminary data.</text>
</comment>
<organism evidence="2 3">
    <name type="scientific">Symbiochloris irregularis</name>
    <dbReference type="NCBI Taxonomy" id="706552"/>
    <lineage>
        <taxon>Eukaryota</taxon>
        <taxon>Viridiplantae</taxon>
        <taxon>Chlorophyta</taxon>
        <taxon>core chlorophytes</taxon>
        <taxon>Trebouxiophyceae</taxon>
        <taxon>Trebouxiales</taxon>
        <taxon>Trebouxiaceae</taxon>
        <taxon>Symbiochloris</taxon>
    </lineage>
</organism>
<dbReference type="Proteomes" id="UP001465755">
    <property type="component" value="Unassembled WGS sequence"/>
</dbReference>
<name>A0AAW1NPP8_9CHLO</name>
<evidence type="ECO:0000313" key="2">
    <source>
        <dbReference type="EMBL" id="KAK9788284.1"/>
    </source>
</evidence>
<reference evidence="2 3" key="1">
    <citation type="journal article" date="2024" name="Nat. Commun.">
        <title>Phylogenomics reveals the evolutionary origins of lichenization in chlorophyte algae.</title>
        <authorList>
            <person name="Puginier C."/>
            <person name="Libourel C."/>
            <person name="Otte J."/>
            <person name="Skaloud P."/>
            <person name="Haon M."/>
            <person name="Grisel S."/>
            <person name="Petersen M."/>
            <person name="Berrin J.G."/>
            <person name="Delaux P.M."/>
            <person name="Dal Grande F."/>
            <person name="Keller J."/>
        </authorList>
    </citation>
    <scope>NUCLEOTIDE SEQUENCE [LARGE SCALE GENOMIC DNA]</scope>
    <source>
        <strain evidence="2 3">SAG 2036</strain>
    </source>
</reference>
<dbReference type="EMBL" id="JALJOQ010000231">
    <property type="protein sequence ID" value="KAK9788284.1"/>
    <property type="molecule type" value="Genomic_DNA"/>
</dbReference>
<sequence length="555" mass="60512">MQAKLVNKQQSFNLRAHEHHPATFSASRGASRPPAIVARSQDHKNFGETAKKVVVIGAGWAGLGAAWHLAKQGYAVDVLEAAGQPGGLVAGWKTKQGRSAEVGIHGYWSAYYNIFSLCDELGLDPFTDWVPSHQYSNMGLEVVAPIFRDMPRLPTPLGHFAYCDFRRIPLADRLSALPLMPAVADFDNSDESWRRYDSMSALELFRRSGVTQRLFKDAFQPMLLVGLFAPGEQCSAAATLGMLKFFLLNHQQDFDVKWCRGTTGNMIFAPWIDRLEQLGSHFHSGHLVRDVQTDATGNITSVSAEVKGGGRKDFAADAVVFATGINGLKKIVAGSPVLSQREEFRRVGDLGSLDVLAVKIWLDRKVYIERASNAVSGFDEGVGWTFFDLTALHDEFADSPTTVLECDFYHAGKLLPLSDDELVAKVMHDVTACTPSMAGAKAVDFTVVRCPKAVTHFSPGCYRSLLRATTTFPNAFAAGDWIANTHGSFSQEKAYVTGLEAANHVVRACGQGRSAQVIPLEAEEGHVVGARRVIRGLQGLAELNPLARLLPQALV</sequence>
<dbReference type="InterPro" id="IPR050464">
    <property type="entry name" value="Zeta_carotene_desat/Oxidored"/>
</dbReference>
<proteinExistence type="predicted"/>
<dbReference type="SUPFAM" id="SSF51905">
    <property type="entry name" value="FAD/NAD(P)-binding domain"/>
    <property type="match status" value="1"/>
</dbReference>
<dbReference type="GO" id="GO:0016491">
    <property type="term" value="F:oxidoreductase activity"/>
    <property type="evidence" value="ECO:0007669"/>
    <property type="project" value="InterPro"/>
</dbReference>
<accession>A0AAW1NPP8</accession>
<protein>
    <recommendedName>
        <fullName evidence="1">Amine oxidase domain-containing protein</fullName>
    </recommendedName>
</protein>
<gene>
    <name evidence="2" type="ORF">WJX73_005739</name>
</gene>
<evidence type="ECO:0000313" key="3">
    <source>
        <dbReference type="Proteomes" id="UP001465755"/>
    </source>
</evidence>
<dbReference type="PANTHER" id="PTHR42923">
    <property type="entry name" value="PROTOPORPHYRINOGEN OXIDASE"/>
    <property type="match status" value="1"/>
</dbReference>
<dbReference type="Pfam" id="PF01593">
    <property type="entry name" value="Amino_oxidase"/>
    <property type="match status" value="1"/>
</dbReference>
<dbReference type="PRINTS" id="PR00419">
    <property type="entry name" value="ADXRDTASE"/>
</dbReference>
<dbReference type="InterPro" id="IPR002937">
    <property type="entry name" value="Amino_oxidase"/>
</dbReference>
<evidence type="ECO:0000259" key="1">
    <source>
        <dbReference type="Pfam" id="PF01593"/>
    </source>
</evidence>
<keyword evidence="3" id="KW-1185">Reference proteome</keyword>
<dbReference type="PANTHER" id="PTHR42923:SF24">
    <property type="entry name" value="OS04G0560500 PROTEIN"/>
    <property type="match status" value="1"/>
</dbReference>
<dbReference type="AlphaFoldDB" id="A0AAW1NPP8"/>
<dbReference type="InterPro" id="IPR036188">
    <property type="entry name" value="FAD/NAD-bd_sf"/>
</dbReference>
<dbReference type="Gene3D" id="3.50.50.60">
    <property type="entry name" value="FAD/NAD(P)-binding domain"/>
    <property type="match status" value="1"/>
</dbReference>
<feature type="domain" description="Amine oxidase" evidence="1">
    <location>
        <begin position="61"/>
        <end position="505"/>
    </location>
</feature>